<dbReference type="EMBL" id="HG001673">
    <property type="protein sequence ID" value="CDF34097.1"/>
    <property type="molecule type" value="Genomic_DNA"/>
</dbReference>
<name>R7Q6D3_CHOCR</name>
<dbReference type="AlphaFoldDB" id="R7Q6D3"/>
<dbReference type="RefSeq" id="XP_005713916.1">
    <property type="nucleotide sequence ID" value="XM_005713859.1"/>
</dbReference>
<evidence type="ECO:0000313" key="2">
    <source>
        <dbReference type="Proteomes" id="UP000012073"/>
    </source>
</evidence>
<dbReference type="Gramene" id="CDF34097">
    <property type="protein sequence ID" value="CDF34097"/>
    <property type="gene ID" value="CHC_T00002780001"/>
</dbReference>
<gene>
    <name evidence="1" type="ORF">CHC_T00002780001</name>
</gene>
<proteinExistence type="predicted"/>
<dbReference type="KEGG" id="ccp:CHC_T00002780001"/>
<protein>
    <submittedName>
        <fullName evidence="1">Uncharacterized protein</fullName>
    </submittedName>
</protein>
<reference evidence="2" key="1">
    <citation type="journal article" date="2013" name="Proc. Natl. Acad. Sci. U.S.A.">
        <title>Genome structure and metabolic features in the red seaweed Chondrus crispus shed light on evolution of the Archaeplastida.</title>
        <authorList>
            <person name="Collen J."/>
            <person name="Porcel B."/>
            <person name="Carre W."/>
            <person name="Ball S.G."/>
            <person name="Chaparro C."/>
            <person name="Tonon T."/>
            <person name="Barbeyron T."/>
            <person name="Michel G."/>
            <person name="Noel B."/>
            <person name="Valentin K."/>
            <person name="Elias M."/>
            <person name="Artiguenave F."/>
            <person name="Arun A."/>
            <person name="Aury J.M."/>
            <person name="Barbosa-Neto J.F."/>
            <person name="Bothwell J.H."/>
            <person name="Bouget F.Y."/>
            <person name="Brillet L."/>
            <person name="Cabello-Hurtado F."/>
            <person name="Capella-Gutierrez S."/>
            <person name="Charrier B."/>
            <person name="Cladiere L."/>
            <person name="Cock J.M."/>
            <person name="Coelho S.M."/>
            <person name="Colleoni C."/>
            <person name="Czjzek M."/>
            <person name="Da Silva C."/>
            <person name="Delage L."/>
            <person name="Denoeud F."/>
            <person name="Deschamps P."/>
            <person name="Dittami S.M."/>
            <person name="Gabaldon T."/>
            <person name="Gachon C.M."/>
            <person name="Groisillier A."/>
            <person name="Herve C."/>
            <person name="Jabbari K."/>
            <person name="Katinka M."/>
            <person name="Kloareg B."/>
            <person name="Kowalczyk N."/>
            <person name="Labadie K."/>
            <person name="Leblanc C."/>
            <person name="Lopez P.J."/>
            <person name="McLachlan D.H."/>
            <person name="Meslet-Cladiere L."/>
            <person name="Moustafa A."/>
            <person name="Nehr Z."/>
            <person name="Nyvall Collen P."/>
            <person name="Panaud O."/>
            <person name="Partensky F."/>
            <person name="Poulain J."/>
            <person name="Rensing S.A."/>
            <person name="Rousvoal S."/>
            <person name="Samson G."/>
            <person name="Symeonidi A."/>
            <person name="Weissenbach J."/>
            <person name="Zambounis A."/>
            <person name="Wincker P."/>
            <person name="Boyen C."/>
        </authorList>
    </citation>
    <scope>NUCLEOTIDE SEQUENCE [LARGE SCALE GENOMIC DNA]</scope>
    <source>
        <strain evidence="2">cv. Stackhouse</strain>
    </source>
</reference>
<sequence length="51" mass="5460">MLCTCSKTIHTSVTPAMTGVGITDYGRVEVTTSDAAKGKRRAMKARMQIDA</sequence>
<dbReference type="Proteomes" id="UP000012073">
    <property type="component" value="Unassembled WGS sequence"/>
</dbReference>
<organism evidence="1 2">
    <name type="scientific">Chondrus crispus</name>
    <name type="common">Carrageen Irish moss</name>
    <name type="synonym">Polymorpha crispa</name>
    <dbReference type="NCBI Taxonomy" id="2769"/>
    <lineage>
        <taxon>Eukaryota</taxon>
        <taxon>Rhodophyta</taxon>
        <taxon>Florideophyceae</taxon>
        <taxon>Rhodymeniophycidae</taxon>
        <taxon>Gigartinales</taxon>
        <taxon>Gigartinaceae</taxon>
        <taxon>Chondrus</taxon>
    </lineage>
</organism>
<keyword evidence="2" id="KW-1185">Reference proteome</keyword>
<evidence type="ECO:0000313" key="1">
    <source>
        <dbReference type="EMBL" id="CDF34097.1"/>
    </source>
</evidence>
<dbReference type="GeneID" id="17321633"/>
<accession>R7Q6D3</accession>